<dbReference type="AlphaFoldDB" id="A0A4S1E2B7"/>
<evidence type="ECO:0000313" key="1">
    <source>
        <dbReference type="EMBL" id="TGV04776.1"/>
    </source>
</evidence>
<dbReference type="Proteomes" id="UP000307602">
    <property type="component" value="Unassembled WGS sequence"/>
</dbReference>
<evidence type="ECO:0000313" key="2">
    <source>
        <dbReference type="Proteomes" id="UP000307602"/>
    </source>
</evidence>
<name>A0A4S1E2B7_9FLAO</name>
<dbReference type="EMBL" id="SRSO01000001">
    <property type="protein sequence ID" value="TGV04776.1"/>
    <property type="molecule type" value="Genomic_DNA"/>
</dbReference>
<proteinExistence type="predicted"/>
<dbReference type="RefSeq" id="WP_135874653.1">
    <property type="nucleotide sequence ID" value="NZ_SRSO01000001.1"/>
</dbReference>
<protein>
    <submittedName>
        <fullName evidence="1">Uncharacterized protein</fullName>
    </submittedName>
</protein>
<comment type="caution">
    <text evidence="1">The sequence shown here is derived from an EMBL/GenBank/DDBJ whole genome shotgun (WGS) entry which is preliminary data.</text>
</comment>
<keyword evidence="2" id="KW-1185">Reference proteome</keyword>
<gene>
    <name evidence="1" type="ORF">EM932_01230</name>
</gene>
<reference evidence="1 2" key="1">
    <citation type="submission" date="2019-04" db="EMBL/GenBank/DDBJ databases">
        <authorList>
            <person name="Liu A."/>
        </authorList>
    </citation>
    <scope>NUCLEOTIDE SEQUENCE [LARGE SCALE GENOMIC DNA]</scope>
    <source>
        <strain evidence="1 2">RZ03</strain>
    </source>
</reference>
<organism evidence="1 2">
    <name type="scientific">Flavivirga rizhaonensis</name>
    <dbReference type="NCBI Taxonomy" id="2559571"/>
    <lineage>
        <taxon>Bacteria</taxon>
        <taxon>Pseudomonadati</taxon>
        <taxon>Bacteroidota</taxon>
        <taxon>Flavobacteriia</taxon>
        <taxon>Flavobacteriales</taxon>
        <taxon>Flavobacteriaceae</taxon>
        <taxon>Flavivirga</taxon>
    </lineage>
</organism>
<accession>A0A4S1E2B7</accession>
<dbReference type="OrthoDB" id="8240627at2"/>
<sequence length="99" mass="11608">MKTINNNGVILIDPDIEKEVIIGLLLEMNAFASIKTAELATTLDKMTQYRERKAGRFPRLHSLTHHGRRKAYKIQDLKNWLQDPVNYRSPDFSEYQDFE</sequence>